<comment type="caution">
    <text evidence="8">The sequence shown here is derived from an EMBL/GenBank/DDBJ whole genome shotgun (WGS) entry which is preliminary data.</text>
</comment>
<keyword evidence="6" id="KW-0482">Metalloprotease</keyword>
<feature type="transmembrane region" description="Helical" evidence="7">
    <location>
        <begin position="366"/>
        <end position="384"/>
    </location>
</feature>
<dbReference type="Proteomes" id="UP001523216">
    <property type="component" value="Unassembled WGS sequence"/>
</dbReference>
<name>A0ABT0Y4C8_9ACTN</name>
<keyword evidence="9" id="KW-1185">Reference proteome</keyword>
<keyword evidence="5" id="KW-0862">Zinc</keyword>
<feature type="transmembrane region" description="Helical" evidence="7">
    <location>
        <begin position="232"/>
        <end position="253"/>
    </location>
</feature>
<protein>
    <submittedName>
        <fullName evidence="8">Peptidase M50</fullName>
    </submittedName>
</protein>
<accession>A0ABT0Y4C8</accession>
<feature type="transmembrane region" description="Helical" evidence="7">
    <location>
        <begin position="133"/>
        <end position="155"/>
    </location>
</feature>
<feature type="transmembrane region" description="Helical" evidence="7">
    <location>
        <begin position="331"/>
        <end position="354"/>
    </location>
</feature>
<evidence type="ECO:0000256" key="5">
    <source>
        <dbReference type="ARBA" id="ARBA00022833"/>
    </source>
</evidence>
<reference evidence="8 9" key="1">
    <citation type="submission" date="2022-06" db="EMBL/GenBank/DDBJ databases">
        <title>Actinoplanes abujensis sp. nov., isolated from Nigerian arid soil.</title>
        <authorList>
            <person name="Ding P."/>
        </authorList>
    </citation>
    <scope>NUCLEOTIDE SEQUENCE [LARGE SCALE GENOMIC DNA]</scope>
    <source>
        <strain evidence="9">TRM88002</strain>
    </source>
</reference>
<keyword evidence="4" id="KW-0378">Hydrolase</keyword>
<proteinExistence type="inferred from homology"/>
<organism evidence="8 9">
    <name type="scientific">Paractinoplanes hotanensis</name>
    <dbReference type="NCBI Taxonomy" id="2906497"/>
    <lineage>
        <taxon>Bacteria</taxon>
        <taxon>Bacillati</taxon>
        <taxon>Actinomycetota</taxon>
        <taxon>Actinomycetes</taxon>
        <taxon>Micromonosporales</taxon>
        <taxon>Micromonosporaceae</taxon>
        <taxon>Paractinoplanes</taxon>
    </lineage>
</organism>
<sequence length="406" mass="43616">MTDSVQSDGATLLANRPRVRSDLLISRELGRGPDRIHLVKIRGGKAFEVAAKERFLLSRMDGQRSLSEIGEEYASRFGRRLGPAQWSQLLWLLHQRDLLRPARGPGAAEADAGAPAGSAVAPASRAVGRLAGALGWVFSVPSGVVIGVGLLAMYGSLAAAAPGLWRAAAPAFSDWRYVVGIAAISYLSAMLHELAHGVAATHFGCRVVELKLWSFSCRVEDYQYLPARGQQVTIAAAGGVSNSLFIVPFVLAWPATPADSAGYRFAAAAVVVGVVQSLVNFVPVAPLDGHKMLSHHVGMIALAEESRRYLWSRPRYWLTRRGPRYPLRARLVLGLYGVAWHAMIAGAGAAIAYGVGHLLRPHLGQAGYAASTAAVVLTITMWLASRPQRPVRAAPTQRTPHHQRTQ</sequence>
<gene>
    <name evidence="8" type="ORF">LXN57_25340</name>
</gene>
<evidence type="ECO:0000256" key="3">
    <source>
        <dbReference type="ARBA" id="ARBA00022670"/>
    </source>
</evidence>
<evidence type="ECO:0000256" key="6">
    <source>
        <dbReference type="ARBA" id="ARBA00023049"/>
    </source>
</evidence>
<evidence type="ECO:0000256" key="1">
    <source>
        <dbReference type="ARBA" id="ARBA00001947"/>
    </source>
</evidence>
<evidence type="ECO:0000313" key="9">
    <source>
        <dbReference type="Proteomes" id="UP001523216"/>
    </source>
</evidence>
<evidence type="ECO:0000256" key="2">
    <source>
        <dbReference type="ARBA" id="ARBA00007931"/>
    </source>
</evidence>
<dbReference type="EMBL" id="JAMQOL010000037">
    <property type="protein sequence ID" value="MCM4080904.1"/>
    <property type="molecule type" value="Genomic_DNA"/>
</dbReference>
<keyword evidence="7" id="KW-0472">Membrane</keyword>
<dbReference type="PANTHER" id="PTHR39188:SF3">
    <property type="entry name" value="STAGE IV SPORULATION PROTEIN FB"/>
    <property type="match status" value="1"/>
</dbReference>
<keyword evidence="7" id="KW-1133">Transmembrane helix</keyword>
<dbReference type="PANTHER" id="PTHR39188">
    <property type="entry name" value="MEMBRANE-ASSOCIATED ZINC METALLOPROTEASE M50B"/>
    <property type="match status" value="1"/>
</dbReference>
<dbReference type="RefSeq" id="WP_251800702.1">
    <property type="nucleotide sequence ID" value="NZ_JAMQOL010000037.1"/>
</dbReference>
<evidence type="ECO:0000256" key="4">
    <source>
        <dbReference type="ARBA" id="ARBA00022801"/>
    </source>
</evidence>
<feature type="transmembrane region" description="Helical" evidence="7">
    <location>
        <begin position="175"/>
        <end position="192"/>
    </location>
</feature>
<feature type="transmembrane region" description="Helical" evidence="7">
    <location>
        <begin position="265"/>
        <end position="285"/>
    </location>
</feature>
<comment type="similarity">
    <text evidence="2">Belongs to the peptidase M50B family.</text>
</comment>
<comment type="cofactor">
    <cofactor evidence="1">
        <name>Zn(2+)</name>
        <dbReference type="ChEBI" id="CHEBI:29105"/>
    </cofactor>
</comment>
<evidence type="ECO:0000313" key="8">
    <source>
        <dbReference type="EMBL" id="MCM4080904.1"/>
    </source>
</evidence>
<evidence type="ECO:0000256" key="7">
    <source>
        <dbReference type="SAM" id="Phobius"/>
    </source>
</evidence>
<keyword evidence="3" id="KW-0645">Protease</keyword>
<keyword evidence="7" id="KW-0812">Transmembrane</keyword>